<feature type="signal peptide" evidence="1">
    <location>
        <begin position="1"/>
        <end position="23"/>
    </location>
</feature>
<dbReference type="EMBL" id="LR899010">
    <property type="protein sequence ID" value="CAD7080843.1"/>
    <property type="molecule type" value="Genomic_DNA"/>
</dbReference>
<sequence length="103" mass="11895">MKFVSVLPFLLVGVCVIIGSVEARPQQLQKRAEQNEGLESSAEDDLKGAASSYSFEYYPDTYPYTYRYRYSNPYYGYYRYGAPYYSTSYYRGGLGGFYSGLFY</sequence>
<dbReference type="Proteomes" id="UP000594454">
    <property type="component" value="Chromosome 2"/>
</dbReference>
<feature type="chain" id="PRO_5031403897" evidence="1">
    <location>
        <begin position="24"/>
        <end position="103"/>
    </location>
</feature>
<evidence type="ECO:0000256" key="1">
    <source>
        <dbReference type="SAM" id="SignalP"/>
    </source>
</evidence>
<organism evidence="2 3">
    <name type="scientific">Hermetia illucens</name>
    <name type="common">Black soldier fly</name>
    <dbReference type="NCBI Taxonomy" id="343691"/>
    <lineage>
        <taxon>Eukaryota</taxon>
        <taxon>Metazoa</taxon>
        <taxon>Ecdysozoa</taxon>
        <taxon>Arthropoda</taxon>
        <taxon>Hexapoda</taxon>
        <taxon>Insecta</taxon>
        <taxon>Pterygota</taxon>
        <taxon>Neoptera</taxon>
        <taxon>Endopterygota</taxon>
        <taxon>Diptera</taxon>
        <taxon>Brachycera</taxon>
        <taxon>Stratiomyomorpha</taxon>
        <taxon>Stratiomyidae</taxon>
        <taxon>Hermetiinae</taxon>
        <taxon>Hermetia</taxon>
    </lineage>
</organism>
<name>A0A7R8UHR8_HERIL</name>
<evidence type="ECO:0000313" key="3">
    <source>
        <dbReference type="Proteomes" id="UP000594454"/>
    </source>
</evidence>
<dbReference type="AlphaFoldDB" id="A0A7R8UHR8"/>
<reference evidence="2 3" key="1">
    <citation type="submission" date="2020-11" db="EMBL/GenBank/DDBJ databases">
        <authorList>
            <person name="Wallbank WR R."/>
            <person name="Pardo Diaz C."/>
            <person name="Kozak K."/>
            <person name="Martin S."/>
            <person name="Jiggins C."/>
            <person name="Moest M."/>
            <person name="Warren A I."/>
            <person name="Generalovic N T."/>
            <person name="Byers J.R.P. K."/>
            <person name="Montejo-Kovacevich G."/>
            <person name="Yen C E."/>
        </authorList>
    </citation>
    <scope>NUCLEOTIDE SEQUENCE [LARGE SCALE GENOMIC DNA]</scope>
</reference>
<dbReference type="InParanoid" id="A0A7R8UHR8"/>
<protein>
    <submittedName>
        <fullName evidence="2">Uncharacterized protein</fullName>
    </submittedName>
</protein>
<evidence type="ECO:0000313" key="2">
    <source>
        <dbReference type="EMBL" id="CAD7080843.1"/>
    </source>
</evidence>
<gene>
    <name evidence="2" type="ORF">HERILL_LOCUS3979</name>
</gene>
<accession>A0A7R8UHR8</accession>
<keyword evidence="1" id="KW-0732">Signal</keyword>
<proteinExistence type="predicted"/>
<keyword evidence="3" id="KW-1185">Reference proteome</keyword>